<dbReference type="PANTHER" id="PTHR19446">
    <property type="entry name" value="REVERSE TRANSCRIPTASES"/>
    <property type="match status" value="1"/>
</dbReference>
<keyword evidence="1" id="KW-1185">Reference proteome</keyword>
<sequence length="144" mass="16002">MNELDSPPTLEELSKAIDTLACGKAPGNDGNPSEILKCGKPALLHSLHDLLCLCWEHGHIPQDMRDAKIVTLYKNKGDRSDCNNYRGISLLSVVGKACARVTLARLQTLAYRVYSESRCGFRAGRSTVDMIFSLRQLHEKCLEQ</sequence>
<name>A0A6P7TK68_9MOLL</name>
<dbReference type="AlphaFoldDB" id="A0A6P7TK68"/>
<accession>A0A6P7TK68</accession>
<protein>
    <submittedName>
        <fullName evidence="2">Uncharacterized protein LOC115225042</fullName>
    </submittedName>
</protein>
<dbReference type="Proteomes" id="UP000515154">
    <property type="component" value="Linkage group LG2"/>
</dbReference>
<dbReference type="KEGG" id="osn:115225042"/>
<dbReference type="RefSeq" id="XP_029651828.1">
    <property type="nucleotide sequence ID" value="XM_029795968.1"/>
</dbReference>
<reference evidence="2" key="1">
    <citation type="submission" date="2025-08" db="UniProtKB">
        <authorList>
            <consortium name="RefSeq"/>
        </authorList>
    </citation>
    <scope>IDENTIFICATION</scope>
</reference>
<evidence type="ECO:0000313" key="2">
    <source>
        <dbReference type="RefSeq" id="XP_029651828.1"/>
    </source>
</evidence>
<organism evidence="1 2">
    <name type="scientific">Octopus sinensis</name>
    <name type="common">East Asian common octopus</name>
    <dbReference type="NCBI Taxonomy" id="2607531"/>
    <lineage>
        <taxon>Eukaryota</taxon>
        <taxon>Metazoa</taxon>
        <taxon>Spiralia</taxon>
        <taxon>Lophotrochozoa</taxon>
        <taxon>Mollusca</taxon>
        <taxon>Cephalopoda</taxon>
        <taxon>Coleoidea</taxon>
        <taxon>Octopodiformes</taxon>
        <taxon>Octopoda</taxon>
        <taxon>Incirrata</taxon>
        <taxon>Octopodidae</taxon>
        <taxon>Octopus</taxon>
    </lineage>
</organism>
<evidence type="ECO:0000313" key="1">
    <source>
        <dbReference type="Proteomes" id="UP000515154"/>
    </source>
</evidence>
<proteinExistence type="predicted"/>
<gene>
    <name evidence="2" type="primary">LOC115225042</name>
</gene>